<proteinExistence type="predicted"/>
<keyword evidence="3" id="KW-1185">Reference proteome</keyword>
<sequence length="1087" mass="121659">MDDMISPKTHVRNWDPPAALVEEVAHQYNIRYEGDIGPVPMRVKPSKLAVVEYLHTARALYVKYQATDAARTEQPFLNRLQKTIEAIFPEAKVSTQQQQELSATFLACWGLDVARNADHASFKGLMSLMAALHGWELTAQRLLMLFILIGKWQVDHKMKALWFMACFGETFLSRVAPGPLFVKTVLRAAHSGLKAELFTICLMQLAMYMAAAIGWEETAETLFMTDPDSFRMACCEDWRSMNEAELRLVLREHDLEPAIGFWYQECRVAPPEAKALAAIPKDSLASRISYKDLFIKPPNQVAGTFLTNVIHLGWPFLEAPCPQLMYFLRLCTHRFDRISLGFLGITIPPVFIKNSIASNDPAIEAELDVVLARLDTTEMWKQCEATEQLAAEKRQRKNAARRAKQSAAAQPGVGTSAVSSMHKRKPSLLMYIEQLDGNLVVAIDRVAEVTAMLDKKIATIPQPGSRIALLEATYKHARTFQTEFRRRRLELHQEWIRCQRALIVVEWRLAGQQAPDHWSGHHLEDEARRLAGVRTGVGFSQGWKALTEVVSDGRHVAFNSTELADLIDHIKNLSVRRSQDPEVEDKAQSFAFDAVASCPDTGSTLDIAPAAENAALAGPETTGADCDSIASGWTSAVHDPEALQHVAEGLDLMLFDVGLELSLGYPSMLLPRTGRPRTSGTRPGLVNVERERTGSMYRGWFTQPARHAFTQRSTLMPLHVRLQCTLGLGGHTAVLAYALTGRSSRPIQSPVATYRHFLQSHRPIPLDHDTQLRWEDCHQDLICMALDEGESRREDWGRLQFLYDQLCAREEQTARMLQDAMPRTPQMDLRFSLAERERLHQDIVLRFLSHVQVWCTQGLYKDGGSPSQTKVAEATFDARFQVLHGYRSQAERGMAFGQLWPEVAGEYPKPVEETLETKQDEAGKQKAQQQLLDMDWSSAIASGRPLSGTPPKKSKGKSDGNESVQPAVDEINLRPLALTPLKHTARDQVHEEDPRRRSFTSMQAELRAACQPPAEVSSLRAAVKHVVAWLGLHASLVQAPQLQEMKELLQQAKTVLRRSSSLPSPAVEDQVRPGTPAAVGCIVMHDR</sequence>
<feature type="compositionally biased region" description="Basic and acidic residues" evidence="1">
    <location>
        <begin position="984"/>
        <end position="996"/>
    </location>
</feature>
<evidence type="ECO:0000313" key="2">
    <source>
        <dbReference type="EMBL" id="KAK9867638.1"/>
    </source>
</evidence>
<evidence type="ECO:0000256" key="1">
    <source>
        <dbReference type="SAM" id="MobiDB-lite"/>
    </source>
</evidence>
<dbReference type="Proteomes" id="UP001485043">
    <property type="component" value="Unassembled WGS sequence"/>
</dbReference>
<feature type="region of interest" description="Disordered" evidence="1">
    <location>
        <begin position="940"/>
        <end position="996"/>
    </location>
</feature>
<reference evidence="2 3" key="1">
    <citation type="journal article" date="2024" name="Nat. Commun.">
        <title>Phylogenomics reveals the evolutionary origins of lichenization in chlorophyte algae.</title>
        <authorList>
            <person name="Puginier C."/>
            <person name="Libourel C."/>
            <person name="Otte J."/>
            <person name="Skaloud P."/>
            <person name="Haon M."/>
            <person name="Grisel S."/>
            <person name="Petersen M."/>
            <person name="Berrin J.G."/>
            <person name="Delaux P.M."/>
            <person name="Dal Grande F."/>
            <person name="Keller J."/>
        </authorList>
    </citation>
    <scope>NUCLEOTIDE SEQUENCE [LARGE SCALE GENOMIC DNA]</scope>
    <source>
        <strain evidence="2 3">SAG 2523</strain>
    </source>
</reference>
<dbReference type="AlphaFoldDB" id="A0AAW1TE13"/>
<dbReference type="EMBL" id="JALJOV010000073">
    <property type="protein sequence ID" value="KAK9867638.1"/>
    <property type="molecule type" value="Genomic_DNA"/>
</dbReference>
<evidence type="ECO:0000313" key="3">
    <source>
        <dbReference type="Proteomes" id="UP001485043"/>
    </source>
</evidence>
<accession>A0AAW1TE13</accession>
<organism evidence="2 3">
    <name type="scientific">Apatococcus fuscideae</name>
    <dbReference type="NCBI Taxonomy" id="2026836"/>
    <lineage>
        <taxon>Eukaryota</taxon>
        <taxon>Viridiplantae</taxon>
        <taxon>Chlorophyta</taxon>
        <taxon>core chlorophytes</taxon>
        <taxon>Trebouxiophyceae</taxon>
        <taxon>Chlorellales</taxon>
        <taxon>Chlorellaceae</taxon>
        <taxon>Apatococcus</taxon>
    </lineage>
</organism>
<feature type="region of interest" description="Disordered" evidence="1">
    <location>
        <begin position="393"/>
        <end position="418"/>
    </location>
</feature>
<feature type="compositionally biased region" description="Basic residues" evidence="1">
    <location>
        <begin position="394"/>
        <end position="404"/>
    </location>
</feature>
<protein>
    <submittedName>
        <fullName evidence="2">Uncharacterized protein</fullName>
    </submittedName>
</protein>
<comment type="caution">
    <text evidence="2">The sequence shown here is derived from an EMBL/GenBank/DDBJ whole genome shotgun (WGS) entry which is preliminary data.</text>
</comment>
<gene>
    <name evidence="2" type="ORF">WJX84_003600</name>
</gene>
<name>A0AAW1TE13_9CHLO</name>